<comment type="caution">
    <text evidence="1">The sequence shown here is derived from an EMBL/GenBank/DDBJ whole genome shotgun (WGS) entry which is preliminary data.</text>
</comment>
<name>A0ABS6EA56_9FIRM</name>
<reference evidence="1 2" key="1">
    <citation type="submission" date="2021-06" db="EMBL/GenBank/DDBJ databases">
        <authorList>
            <person name="Sun Q."/>
            <person name="Li D."/>
        </authorList>
    </citation>
    <scope>NUCLEOTIDE SEQUENCE [LARGE SCALE GENOMIC DNA]</scope>
    <source>
        <strain evidence="1 2">MSJ-40</strain>
    </source>
</reference>
<protein>
    <submittedName>
        <fullName evidence="1">DUF1697 domain-containing protein</fullName>
    </submittedName>
</protein>
<accession>A0ABS6EA56</accession>
<sequence>MEKYIALLRGINVGGKNKISMADLKIAFEEIGFLDVRTYINSGNVIFSSDIKDESELIRRSESVIVNTFKLNIPVTVISAKNLSDILKNSPDWWDTDNKEIYDNAIFVIPPTSVEKVFAEVGDAKPEYEKIDNYGNVIFWSASLKEFSKTRWSKIASSSVNNNVTIRNANTTKKLLKLAEE</sequence>
<evidence type="ECO:0000313" key="1">
    <source>
        <dbReference type="EMBL" id="MBU5439817.1"/>
    </source>
</evidence>
<dbReference type="Pfam" id="PF08002">
    <property type="entry name" value="DUF1697"/>
    <property type="match status" value="1"/>
</dbReference>
<dbReference type="PIRSF" id="PIRSF008502">
    <property type="entry name" value="UCP008502"/>
    <property type="match status" value="1"/>
</dbReference>
<dbReference type="RefSeq" id="WP_216521661.1">
    <property type="nucleotide sequence ID" value="NZ_JAHLPM010000019.1"/>
</dbReference>
<dbReference type="PANTHER" id="PTHR36439">
    <property type="entry name" value="BLL4334 PROTEIN"/>
    <property type="match status" value="1"/>
</dbReference>
<dbReference type="PANTHER" id="PTHR36439:SF1">
    <property type="entry name" value="DUF1697 DOMAIN-CONTAINING PROTEIN"/>
    <property type="match status" value="1"/>
</dbReference>
<dbReference type="InterPro" id="IPR012545">
    <property type="entry name" value="DUF1697"/>
</dbReference>
<dbReference type="EMBL" id="JAHLPM010000019">
    <property type="protein sequence ID" value="MBU5439817.1"/>
    <property type="molecule type" value="Genomic_DNA"/>
</dbReference>
<dbReference type="Proteomes" id="UP000749471">
    <property type="component" value="Unassembled WGS sequence"/>
</dbReference>
<proteinExistence type="predicted"/>
<keyword evidence="2" id="KW-1185">Reference proteome</keyword>
<gene>
    <name evidence="1" type="ORF">KQI42_17510</name>
</gene>
<evidence type="ECO:0000313" key="2">
    <source>
        <dbReference type="Proteomes" id="UP000749471"/>
    </source>
</evidence>
<organism evidence="1 2">
    <name type="scientific">Tissierella simiarum</name>
    <dbReference type="NCBI Taxonomy" id="2841534"/>
    <lineage>
        <taxon>Bacteria</taxon>
        <taxon>Bacillati</taxon>
        <taxon>Bacillota</taxon>
        <taxon>Tissierellia</taxon>
        <taxon>Tissierellales</taxon>
        <taxon>Tissierellaceae</taxon>
        <taxon>Tissierella</taxon>
    </lineage>
</organism>